<evidence type="ECO:0000256" key="3">
    <source>
        <dbReference type="ARBA" id="ARBA00022475"/>
    </source>
</evidence>
<feature type="transmembrane region" description="Helical" evidence="7">
    <location>
        <begin position="44"/>
        <end position="64"/>
    </location>
</feature>
<keyword evidence="4 7" id="KW-0812">Transmembrane</keyword>
<dbReference type="Proteomes" id="UP000005439">
    <property type="component" value="Chromosome"/>
</dbReference>
<feature type="transmembrane region" description="Helical" evidence="7">
    <location>
        <begin position="336"/>
        <end position="353"/>
    </location>
</feature>
<keyword evidence="5 7" id="KW-1133">Transmembrane helix</keyword>
<dbReference type="InterPro" id="IPR050189">
    <property type="entry name" value="MFS_Efflux_Transporters"/>
</dbReference>
<keyword evidence="10" id="KW-1185">Reference proteome</keyword>
<feature type="transmembrane region" description="Helical" evidence="7">
    <location>
        <begin position="297"/>
        <end position="315"/>
    </location>
</feature>
<dbReference type="PROSITE" id="PS50850">
    <property type="entry name" value="MFS"/>
    <property type="match status" value="1"/>
</dbReference>
<dbReference type="STRING" id="679936.Sulac_0453"/>
<proteinExistence type="predicted"/>
<comment type="subcellular location">
    <subcellularLocation>
        <location evidence="1">Cell membrane</location>
        <topology evidence="1">Multi-pass membrane protein</topology>
    </subcellularLocation>
</comment>
<dbReference type="CDD" id="cd17324">
    <property type="entry name" value="MFS_NepI_like"/>
    <property type="match status" value="1"/>
</dbReference>
<dbReference type="Gene3D" id="1.20.1250.20">
    <property type="entry name" value="MFS general substrate transporter like domains"/>
    <property type="match status" value="1"/>
</dbReference>
<dbReference type="InterPro" id="IPR005829">
    <property type="entry name" value="Sugar_transporter_CS"/>
</dbReference>
<evidence type="ECO:0000256" key="7">
    <source>
        <dbReference type="SAM" id="Phobius"/>
    </source>
</evidence>
<feature type="transmembrane region" description="Helical" evidence="7">
    <location>
        <begin position="76"/>
        <end position="95"/>
    </location>
</feature>
<evidence type="ECO:0000256" key="4">
    <source>
        <dbReference type="ARBA" id="ARBA00022692"/>
    </source>
</evidence>
<dbReference type="EMBL" id="CP003179">
    <property type="protein sequence ID" value="AEW04011.1"/>
    <property type="molecule type" value="Genomic_DNA"/>
</dbReference>
<protein>
    <submittedName>
        <fullName evidence="9">Major facilitator superfamily MFS_1</fullName>
    </submittedName>
</protein>
<gene>
    <name evidence="9" type="ordered locus">Sulac_0453</name>
</gene>
<dbReference type="KEGG" id="sap:Sulac_0453"/>
<dbReference type="PANTHER" id="PTHR43124">
    <property type="entry name" value="PURINE EFFLUX PUMP PBUE"/>
    <property type="match status" value="1"/>
</dbReference>
<organism evidence="9 10">
    <name type="scientific">Sulfobacillus acidophilus (strain ATCC 700253 / DSM 10332 / NAL)</name>
    <dbReference type="NCBI Taxonomy" id="679936"/>
    <lineage>
        <taxon>Bacteria</taxon>
        <taxon>Bacillati</taxon>
        <taxon>Bacillota</taxon>
        <taxon>Clostridia</taxon>
        <taxon>Eubacteriales</taxon>
        <taxon>Clostridiales Family XVII. Incertae Sedis</taxon>
        <taxon>Sulfobacillus</taxon>
    </lineage>
</organism>
<keyword evidence="2" id="KW-0813">Transport</keyword>
<dbReference type="AlphaFoldDB" id="G8TYP6"/>
<dbReference type="InterPro" id="IPR036259">
    <property type="entry name" value="MFS_trans_sf"/>
</dbReference>
<dbReference type="InterPro" id="IPR020846">
    <property type="entry name" value="MFS_dom"/>
</dbReference>
<feature type="transmembrane region" description="Helical" evidence="7">
    <location>
        <begin position="359"/>
        <end position="380"/>
    </location>
</feature>
<dbReference type="InterPro" id="IPR011701">
    <property type="entry name" value="MFS"/>
</dbReference>
<evidence type="ECO:0000313" key="10">
    <source>
        <dbReference type="Proteomes" id="UP000005439"/>
    </source>
</evidence>
<name>G8TYP6_SULAD</name>
<dbReference type="Pfam" id="PF07690">
    <property type="entry name" value="MFS_1"/>
    <property type="match status" value="1"/>
</dbReference>
<evidence type="ECO:0000256" key="2">
    <source>
        <dbReference type="ARBA" id="ARBA00022448"/>
    </source>
</evidence>
<evidence type="ECO:0000256" key="1">
    <source>
        <dbReference type="ARBA" id="ARBA00004651"/>
    </source>
</evidence>
<evidence type="ECO:0000259" key="8">
    <source>
        <dbReference type="PROSITE" id="PS50850"/>
    </source>
</evidence>
<dbReference type="GO" id="GO:0005886">
    <property type="term" value="C:plasma membrane"/>
    <property type="evidence" value="ECO:0007669"/>
    <property type="project" value="UniProtKB-SubCell"/>
</dbReference>
<feature type="transmembrane region" description="Helical" evidence="7">
    <location>
        <begin position="12"/>
        <end position="32"/>
    </location>
</feature>
<dbReference type="HOGENOM" id="CLU_001265_61_5_9"/>
<dbReference type="PANTHER" id="PTHR43124:SF3">
    <property type="entry name" value="CHLORAMPHENICOL EFFLUX PUMP RV0191"/>
    <property type="match status" value="1"/>
</dbReference>
<dbReference type="PATRIC" id="fig|679936.5.peg.466"/>
<reference evidence="10" key="1">
    <citation type="submission" date="2011-12" db="EMBL/GenBank/DDBJ databases">
        <title>The complete genome of chromosome of Sulfobacillus acidophilus DSM 10332.</title>
        <authorList>
            <person name="Lucas S."/>
            <person name="Han J."/>
            <person name="Lapidus A."/>
            <person name="Bruce D."/>
            <person name="Goodwin L."/>
            <person name="Pitluck S."/>
            <person name="Peters L."/>
            <person name="Kyrpides N."/>
            <person name="Mavromatis K."/>
            <person name="Ivanova N."/>
            <person name="Mikhailova N."/>
            <person name="Chertkov O."/>
            <person name="Saunders E."/>
            <person name="Detter J.C."/>
            <person name="Tapia R."/>
            <person name="Han C."/>
            <person name="Land M."/>
            <person name="Hauser L."/>
            <person name="Markowitz V."/>
            <person name="Cheng J.-F."/>
            <person name="Hugenholtz P."/>
            <person name="Woyke T."/>
            <person name="Wu D."/>
            <person name="Pukall R."/>
            <person name="Gehrich-Schroeter G."/>
            <person name="Schneider S."/>
            <person name="Klenk H.-P."/>
            <person name="Eisen J.A."/>
        </authorList>
    </citation>
    <scope>NUCLEOTIDE SEQUENCE [LARGE SCALE GENOMIC DNA]</scope>
    <source>
        <strain evidence="10">ATCC 700253 / DSM 10332 / NAL</strain>
    </source>
</reference>
<feature type="transmembrane region" description="Helical" evidence="7">
    <location>
        <begin position="165"/>
        <end position="184"/>
    </location>
</feature>
<dbReference type="PROSITE" id="PS00216">
    <property type="entry name" value="SUGAR_TRANSPORT_1"/>
    <property type="match status" value="1"/>
</dbReference>
<feature type="transmembrane region" description="Helical" evidence="7">
    <location>
        <begin position="205"/>
        <end position="227"/>
    </location>
</feature>
<dbReference type="GO" id="GO:0022857">
    <property type="term" value="F:transmembrane transporter activity"/>
    <property type="evidence" value="ECO:0007669"/>
    <property type="project" value="InterPro"/>
</dbReference>
<sequence>MNHPRSSAVRLAIGWVTLFLIGTDLFVVSPLLPPIAHQFTQTPATAGWMVSIFSIMYAIGAPWLGAWSDKVGRRPVIVMGLVGFAIANALTSVAPNFLVLLVSRMLAGISAAAVTPTIYAVTGDVAPFDQRGKWLAIVGSGLLMALWAGAPIGTMLAQVVGWQGVFRTLAAISGIVLVGNAAVWPSRAARTATHPQQMDGKSFRAVIGGVMITTFWGAAVYGFYTYLGTGLRLFDHFSAGMLATSIVIYGVGATLGSLLGGRLADRWGAGQVASASLLGLGLLLVIIGMGFDFGPWLDPFFFLLSLAGYAFFPSYQARLAQDFPERRGYAMAWNNSALYIGIGIGSVFGGWIIRAMPFPALPVMCGVIAIGGAAVSYGRIKQGAKRITKQNATPR</sequence>
<keyword evidence="6 7" id="KW-0472">Membrane</keyword>
<feature type="domain" description="Major facilitator superfamily (MFS) profile" evidence="8">
    <location>
        <begin position="10"/>
        <end position="384"/>
    </location>
</feature>
<dbReference type="SUPFAM" id="SSF103473">
    <property type="entry name" value="MFS general substrate transporter"/>
    <property type="match status" value="1"/>
</dbReference>
<feature type="transmembrane region" description="Helical" evidence="7">
    <location>
        <begin position="239"/>
        <end position="260"/>
    </location>
</feature>
<evidence type="ECO:0000256" key="6">
    <source>
        <dbReference type="ARBA" id="ARBA00023136"/>
    </source>
</evidence>
<evidence type="ECO:0000256" key="5">
    <source>
        <dbReference type="ARBA" id="ARBA00022989"/>
    </source>
</evidence>
<feature type="transmembrane region" description="Helical" evidence="7">
    <location>
        <begin position="101"/>
        <end position="122"/>
    </location>
</feature>
<reference evidence="9 10" key="2">
    <citation type="journal article" date="2012" name="Stand. Genomic Sci.">
        <title>Complete genome sequence of the moderately thermophilic mineral-sulfide-oxidizing firmicute Sulfobacillus acidophilus type strain (NAL(T)).</title>
        <authorList>
            <person name="Anderson I."/>
            <person name="Chertkov O."/>
            <person name="Chen A."/>
            <person name="Saunders E."/>
            <person name="Lapidus A."/>
            <person name="Nolan M."/>
            <person name="Lucas S."/>
            <person name="Hammon N."/>
            <person name="Deshpande S."/>
            <person name="Cheng J.F."/>
            <person name="Han C."/>
            <person name="Tapia R."/>
            <person name="Goodwin L.A."/>
            <person name="Pitluck S."/>
            <person name="Liolios K."/>
            <person name="Pagani I."/>
            <person name="Ivanova N."/>
            <person name="Mikhailova N."/>
            <person name="Pati A."/>
            <person name="Palaniappan K."/>
            <person name="Land M."/>
            <person name="Pan C."/>
            <person name="Rohde M."/>
            <person name="Pukall R."/>
            <person name="Goker M."/>
            <person name="Detter J.C."/>
            <person name="Woyke T."/>
            <person name="Bristow J."/>
            <person name="Eisen J.A."/>
            <person name="Markowitz V."/>
            <person name="Hugenholtz P."/>
            <person name="Kyrpides N.C."/>
            <person name="Klenk H.P."/>
            <person name="Mavromatis K."/>
        </authorList>
    </citation>
    <scope>NUCLEOTIDE SEQUENCE [LARGE SCALE GENOMIC DNA]</scope>
    <source>
        <strain evidence="10">ATCC 700253 / DSM 10332 / NAL</strain>
    </source>
</reference>
<evidence type="ECO:0000313" key="9">
    <source>
        <dbReference type="EMBL" id="AEW04011.1"/>
    </source>
</evidence>
<feature type="transmembrane region" description="Helical" evidence="7">
    <location>
        <begin position="272"/>
        <end position="291"/>
    </location>
</feature>
<keyword evidence="3" id="KW-1003">Cell membrane</keyword>
<accession>G8TYP6</accession>
<feature type="transmembrane region" description="Helical" evidence="7">
    <location>
        <begin position="134"/>
        <end position="153"/>
    </location>
</feature>